<dbReference type="InterPro" id="IPR000917">
    <property type="entry name" value="Sulfatase_N"/>
</dbReference>
<dbReference type="PROSITE" id="PS00523">
    <property type="entry name" value="SULFATASE_1"/>
    <property type="match status" value="1"/>
</dbReference>
<dbReference type="Pfam" id="PF00884">
    <property type="entry name" value="Sulfatase"/>
    <property type="match status" value="1"/>
</dbReference>
<dbReference type="PROSITE" id="PS00149">
    <property type="entry name" value="SULFATASE_2"/>
    <property type="match status" value="1"/>
</dbReference>
<dbReference type="Proteomes" id="UP001062165">
    <property type="component" value="Chromosome"/>
</dbReference>
<keyword evidence="2" id="KW-0378">Hydrolase</keyword>
<protein>
    <submittedName>
        <fullName evidence="4">Sulfatase-like hydrolase/transferase</fullName>
    </submittedName>
</protein>
<evidence type="ECO:0000313" key="5">
    <source>
        <dbReference type="Proteomes" id="UP001062165"/>
    </source>
</evidence>
<evidence type="ECO:0000256" key="1">
    <source>
        <dbReference type="ARBA" id="ARBA00008779"/>
    </source>
</evidence>
<evidence type="ECO:0000313" key="4">
    <source>
        <dbReference type="EMBL" id="UXX81090.1"/>
    </source>
</evidence>
<dbReference type="InterPro" id="IPR017850">
    <property type="entry name" value="Alkaline_phosphatase_core_sf"/>
</dbReference>
<comment type="similarity">
    <text evidence="1">Belongs to the sulfatase family.</text>
</comment>
<dbReference type="InterPro" id="IPR052701">
    <property type="entry name" value="GAG_Ulvan_Degrading_Sulfatases"/>
</dbReference>
<proteinExistence type="inferred from homology"/>
<dbReference type="SUPFAM" id="SSF53649">
    <property type="entry name" value="Alkaline phosphatase-like"/>
    <property type="match status" value="1"/>
</dbReference>
<dbReference type="InterPro" id="IPR024607">
    <property type="entry name" value="Sulfatase_CS"/>
</dbReference>
<evidence type="ECO:0000256" key="2">
    <source>
        <dbReference type="ARBA" id="ARBA00022801"/>
    </source>
</evidence>
<dbReference type="PANTHER" id="PTHR43751:SF3">
    <property type="entry name" value="SULFATASE N-TERMINAL DOMAIN-CONTAINING PROTEIN"/>
    <property type="match status" value="1"/>
</dbReference>
<name>A0ABY6D657_9BACT</name>
<keyword evidence="5" id="KW-1185">Reference proteome</keyword>
<dbReference type="Gene3D" id="3.30.1120.10">
    <property type="match status" value="1"/>
</dbReference>
<dbReference type="RefSeq" id="WP_263052819.1">
    <property type="nucleotide sequence ID" value="NZ_CP106735.1"/>
</dbReference>
<evidence type="ECO:0000259" key="3">
    <source>
        <dbReference type="Pfam" id="PF00884"/>
    </source>
</evidence>
<gene>
    <name evidence="4" type="ORF">N7E81_08250</name>
</gene>
<dbReference type="EMBL" id="CP106735">
    <property type="protein sequence ID" value="UXX81090.1"/>
    <property type="molecule type" value="Genomic_DNA"/>
</dbReference>
<accession>A0ABY6D657</accession>
<sequence length="462" mass="52633">MKYNYSLITAICVLVGLGLVSCTDKPEVVKPPNVLFLLVDDMGYGELASYGQEVIQTPHLDELASQGMSFNNFYTGTSVCSPSRASLMTGMHTGHVSIRGNKGQYDDGKWDRVPLKKSEVTLGEMMKSAGYQTAFVGKWHLGLPEDLSTWAMGRGYDYAVQEQWGTSDKGETFDERMHWINNRMDSSFYDYTKYDCIDEFRTNFALEYLEKKSTDKPFFLLMSYRIPHAHEFFLRDTTMYTGRGWPEIERRHAARITMLDQQVHRLLSQLEKSGELENTLVIFTSDNGPHNENKHDKDFFQSSGGLKGYKRDLHEGGIRVPMIAYWKGKVAAGIRTDQQAVFYDVMPTLADLVGIAAPDQTDGVSFLPTLLGQTQTEQHDHFYWEIQEGSNAKGFKQAALKDQWKAVRVADSYHTELYDLSTDPYEQNDRSADYPELVEQMNQILKTESVVIEHYPYSGGIF</sequence>
<organism evidence="4 5">
    <name type="scientific">Reichenbachiella carrageenanivorans</name>
    <dbReference type="NCBI Taxonomy" id="2979869"/>
    <lineage>
        <taxon>Bacteria</taxon>
        <taxon>Pseudomonadati</taxon>
        <taxon>Bacteroidota</taxon>
        <taxon>Cytophagia</taxon>
        <taxon>Cytophagales</taxon>
        <taxon>Reichenbachiellaceae</taxon>
        <taxon>Reichenbachiella</taxon>
    </lineage>
</organism>
<dbReference type="PANTHER" id="PTHR43751">
    <property type="entry name" value="SULFATASE"/>
    <property type="match status" value="1"/>
</dbReference>
<reference evidence="4" key="1">
    <citation type="submission" date="2022-10" db="EMBL/GenBank/DDBJ databases">
        <title>Comparative genomics and taxonomic characterization of three novel marine species of genus Reichenbachiella exhibiting antioxidant and polysaccharide degradation activities.</title>
        <authorList>
            <person name="Muhammad N."/>
            <person name="Lee Y.-J."/>
            <person name="Ko J."/>
            <person name="Kim S.-G."/>
        </authorList>
    </citation>
    <scope>NUCLEOTIDE SEQUENCE</scope>
    <source>
        <strain evidence="4">Wsw4-B4</strain>
    </source>
</reference>
<dbReference type="Gene3D" id="3.40.720.10">
    <property type="entry name" value="Alkaline Phosphatase, subunit A"/>
    <property type="match status" value="1"/>
</dbReference>
<dbReference type="PROSITE" id="PS51257">
    <property type="entry name" value="PROKAR_LIPOPROTEIN"/>
    <property type="match status" value="1"/>
</dbReference>
<feature type="domain" description="Sulfatase N-terminal" evidence="3">
    <location>
        <begin position="32"/>
        <end position="355"/>
    </location>
</feature>